<evidence type="ECO:0000256" key="7">
    <source>
        <dbReference type="SAM" id="Phobius"/>
    </source>
</evidence>
<comment type="subcellular location">
    <subcellularLocation>
        <location evidence="1">Cell membrane</location>
        <topology evidence="1">Multi-pass membrane protein</topology>
    </subcellularLocation>
</comment>
<evidence type="ECO:0000313" key="9">
    <source>
        <dbReference type="EMBL" id="KRL25427.1"/>
    </source>
</evidence>
<organism evidence="9 10">
    <name type="scientific">Lactobacillus gallinarum DSM 10532 = JCM 2011</name>
    <dbReference type="NCBI Taxonomy" id="1423748"/>
    <lineage>
        <taxon>Bacteria</taxon>
        <taxon>Bacillati</taxon>
        <taxon>Bacillota</taxon>
        <taxon>Bacilli</taxon>
        <taxon>Lactobacillales</taxon>
        <taxon>Lactobacillaceae</taxon>
        <taxon>Lactobacillus</taxon>
    </lineage>
</organism>
<dbReference type="GO" id="GO:0005886">
    <property type="term" value="C:plasma membrane"/>
    <property type="evidence" value="ECO:0007669"/>
    <property type="project" value="UniProtKB-SubCell"/>
</dbReference>
<comment type="similarity">
    <text evidence="2">Belongs to the DedA family.</text>
</comment>
<keyword evidence="3" id="KW-1003">Cell membrane</keyword>
<feature type="transmembrane region" description="Helical" evidence="7">
    <location>
        <begin position="12"/>
        <end position="31"/>
    </location>
</feature>
<accession>A0A0R1P9E7</accession>
<dbReference type="InterPro" id="IPR032816">
    <property type="entry name" value="VTT_dom"/>
</dbReference>
<comment type="caution">
    <text evidence="9">The sequence shown here is derived from an EMBL/GenBank/DDBJ whole genome shotgun (WGS) entry which is preliminary data.</text>
</comment>
<proteinExistence type="inferred from homology"/>
<keyword evidence="6 7" id="KW-0472">Membrane</keyword>
<dbReference type="PANTHER" id="PTHR42709">
    <property type="entry name" value="ALKALINE PHOSPHATASE LIKE PROTEIN"/>
    <property type="match status" value="1"/>
</dbReference>
<gene>
    <name evidence="9" type="ORF">FC37_GL001343</name>
</gene>
<dbReference type="AlphaFoldDB" id="A0A0R1P9E7"/>
<dbReference type="eggNOG" id="COG0586">
    <property type="taxonomic scope" value="Bacteria"/>
</dbReference>
<dbReference type="STRING" id="1423748.FC37_GL001343"/>
<dbReference type="EMBL" id="AZEL01000002">
    <property type="protein sequence ID" value="KRL25427.1"/>
    <property type="molecule type" value="Genomic_DNA"/>
</dbReference>
<dbReference type="PATRIC" id="fig|1423748.3.peg.1405"/>
<evidence type="ECO:0000256" key="5">
    <source>
        <dbReference type="ARBA" id="ARBA00022989"/>
    </source>
</evidence>
<evidence type="ECO:0000256" key="4">
    <source>
        <dbReference type="ARBA" id="ARBA00022692"/>
    </source>
</evidence>
<evidence type="ECO:0000256" key="6">
    <source>
        <dbReference type="ARBA" id="ARBA00023136"/>
    </source>
</evidence>
<reference evidence="9 10" key="1">
    <citation type="journal article" date="2015" name="Genome Announc.">
        <title>Expanding the biotechnology potential of lactobacilli through comparative genomics of 213 strains and associated genera.</title>
        <authorList>
            <person name="Sun Z."/>
            <person name="Harris H.M."/>
            <person name="McCann A."/>
            <person name="Guo C."/>
            <person name="Argimon S."/>
            <person name="Zhang W."/>
            <person name="Yang X."/>
            <person name="Jeffery I.B."/>
            <person name="Cooney J.C."/>
            <person name="Kagawa T.F."/>
            <person name="Liu W."/>
            <person name="Song Y."/>
            <person name="Salvetti E."/>
            <person name="Wrobel A."/>
            <person name="Rasinkangas P."/>
            <person name="Parkhill J."/>
            <person name="Rea M.C."/>
            <person name="O'Sullivan O."/>
            <person name="Ritari J."/>
            <person name="Douillard F.P."/>
            <person name="Paul Ross R."/>
            <person name="Yang R."/>
            <person name="Briner A.E."/>
            <person name="Felis G.E."/>
            <person name="de Vos W.M."/>
            <person name="Barrangou R."/>
            <person name="Klaenhammer T.R."/>
            <person name="Caufield P.W."/>
            <person name="Cui Y."/>
            <person name="Zhang H."/>
            <person name="O'Toole P.W."/>
        </authorList>
    </citation>
    <scope>NUCLEOTIDE SEQUENCE [LARGE SCALE GENOMIC DNA]</scope>
    <source>
        <strain evidence="9 10">DSM 10532</strain>
    </source>
</reference>
<feature type="transmembrane region" description="Helical" evidence="7">
    <location>
        <begin position="51"/>
        <end position="76"/>
    </location>
</feature>
<evidence type="ECO:0000313" key="10">
    <source>
        <dbReference type="Proteomes" id="UP000051311"/>
    </source>
</evidence>
<evidence type="ECO:0000256" key="1">
    <source>
        <dbReference type="ARBA" id="ARBA00004651"/>
    </source>
</evidence>
<feature type="domain" description="VTT" evidence="8">
    <location>
        <begin position="31"/>
        <end position="162"/>
    </location>
</feature>
<evidence type="ECO:0000256" key="3">
    <source>
        <dbReference type="ARBA" id="ARBA00022475"/>
    </source>
</evidence>
<keyword evidence="4 7" id="KW-0812">Transmembrane</keyword>
<sequence>MMTNFVFDLINQFGYMAISFLIAIENVFPPIPSEVILSFAGFATHHSQMTVVGTIIASTIGAVLGALILYGVGWFLNEERLERIIDHKAFKMLGFKRGDVQKAINWFDKYGTGAIFYGRCIPVVRSLISIPAGTAKVKMSKFLIYTTLGSLVWNTILVALGSYMGEKWQVIVTIFEEYSLIIAGLSVVTMICFSFKWYKQKIKN</sequence>
<protein>
    <submittedName>
        <fullName evidence="9">Alkaline phosphatase</fullName>
    </submittedName>
</protein>
<evidence type="ECO:0000256" key="2">
    <source>
        <dbReference type="ARBA" id="ARBA00010792"/>
    </source>
</evidence>
<dbReference type="Pfam" id="PF09335">
    <property type="entry name" value="VTT_dom"/>
    <property type="match status" value="1"/>
</dbReference>
<keyword evidence="5 7" id="KW-1133">Transmembrane helix</keyword>
<feature type="transmembrane region" description="Helical" evidence="7">
    <location>
        <begin position="178"/>
        <end position="198"/>
    </location>
</feature>
<dbReference type="PANTHER" id="PTHR42709:SF6">
    <property type="entry name" value="UNDECAPRENYL PHOSPHATE TRANSPORTER A"/>
    <property type="match status" value="1"/>
</dbReference>
<evidence type="ECO:0000259" key="8">
    <source>
        <dbReference type="Pfam" id="PF09335"/>
    </source>
</evidence>
<dbReference type="Proteomes" id="UP000051311">
    <property type="component" value="Unassembled WGS sequence"/>
</dbReference>
<name>A0A0R1P9E7_9LACO</name>
<feature type="transmembrane region" description="Helical" evidence="7">
    <location>
        <begin position="142"/>
        <end position="163"/>
    </location>
</feature>
<dbReference type="InterPro" id="IPR051311">
    <property type="entry name" value="DedA_domain"/>
</dbReference>